<dbReference type="Gene3D" id="3.40.50.720">
    <property type="entry name" value="NAD(P)-binding Rossmann-like Domain"/>
    <property type="match status" value="1"/>
</dbReference>
<proteinExistence type="predicted"/>
<name>A0A2S3US75_9HYPH</name>
<reference evidence="2 3" key="1">
    <citation type="submission" date="2018-01" db="EMBL/GenBank/DDBJ databases">
        <title>Genomic Encyclopedia of Archaeal and Bacterial Type Strains, Phase II (KMG-II): from individual species to whole genera.</title>
        <authorList>
            <person name="Goeker M."/>
        </authorList>
    </citation>
    <scope>NUCLEOTIDE SEQUENCE [LARGE SCALE GENOMIC DNA]</scope>
    <source>
        <strain evidence="2 3">DSM 17023</strain>
    </source>
</reference>
<evidence type="ECO:0000313" key="3">
    <source>
        <dbReference type="Proteomes" id="UP000236959"/>
    </source>
</evidence>
<dbReference type="RefSeq" id="WP_103223368.1">
    <property type="nucleotide sequence ID" value="NZ_PPCN01000006.1"/>
</dbReference>
<dbReference type="InterPro" id="IPR036291">
    <property type="entry name" value="NAD(P)-bd_dom_sf"/>
</dbReference>
<feature type="domain" description="NAD-dependent epimerase/dehydratase" evidence="1">
    <location>
        <begin position="3"/>
        <end position="222"/>
    </location>
</feature>
<dbReference type="InterPro" id="IPR050177">
    <property type="entry name" value="Lipid_A_modif_metabolic_enz"/>
</dbReference>
<protein>
    <submittedName>
        <fullName evidence="2">Nucleoside-diphosphate-sugar epimerase</fullName>
    </submittedName>
</protein>
<evidence type="ECO:0000259" key="1">
    <source>
        <dbReference type="Pfam" id="PF01370"/>
    </source>
</evidence>
<sequence length="344" mass="37685">MEVTLTGGSGVLGRNLTKRLVALGHRVTSLDLSPMPEVENCRQIVGDIRHEATVAQAISGADIVIHAAAALPSYRPQDIRSISVGGTQTVMDACHAARIGRVLQISSSAVYGLPDVVPTSEEHPRERVDPYNCAKIDAELICEAYRAKGMCVPILRPKTFLGPHRLGIFSMLFEWAAEGRNFPLIGGGHYRSQLLDVDDLVEAIVAAMTLPDAQVNDNFNIAATEFTTLHDDFQAVLDAAGKGKKVIPLPVGPAIGLLRLLEISGVSPVYKRLIYKLSRDAYVSTEHAETTLGFRPRHSSKHAILRTFQWWRQQNMSKLASRQTGRTSREPWKQGALGLAKCMF</sequence>
<evidence type="ECO:0000313" key="2">
    <source>
        <dbReference type="EMBL" id="POF30575.1"/>
    </source>
</evidence>
<gene>
    <name evidence="2" type="ORF">CLV41_106189</name>
</gene>
<organism evidence="2 3">
    <name type="scientific">Roseibium marinum</name>
    <dbReference type="NCBI Taxonomy" id="281252"/>
    <lineage>
        <taxon>Bacteria</taxon>
        <taxon>Pseudomonadati</taxon>
        <taxon>Pseudomonadota</taxon>
        <taxon>Alphaproteobacteria</taxon>
        <taxon>Hyphomicrobiales</taxon>
        <taxon>Stappiaceae</taxon>
        <taxon>Roseibium</taxon>
    </lineage>
</organism>
<dbReference type="Proteomes" id="UP000236959">
    <property type="component" value="Unassembled WGS sequence"/>
</dbReference>
<dbReference type="AlphaFoldDB" id="A0A2S3US75"/>
<dbReference type="InterPro" id="IPR001509">
    <property type="entry name" value="Epimerase_deHydtase"/>
</dbReference>
<dbReference type="PANTHER" id="PTHR43245">
    <property type="entry name" value="BIFUNCTIONAL POLYMYXIN RESISTANCE PROTEIN ARNA"/>
    <property type="match status" value="1"/>
</dbReference>
<keyword evidence="3" id="KW-1185">Reference proteome</keyword>
<dbReference type="EMBL" id="PPCN01000006">
    <property type="protein sequence ID" value="POF30575.1"/>
    <property type="molecule type" value="Genomic_DNA"/>
</dbReference>
<dbReference type="Pfam" id="PF01370">
    <property type="entry name" value="Epimerase"/>
    <property type="match status" value="1"/>
</dbReference>
<comment type="caution">
    <text evidence="2">The sequence shown here is derived from an EMBL/GenBank/DDBJ whole genome shotgun (WGS) entry which is preliminary data.</text>
</comment>
<dbReference type="OrthoDB" id="9801785at2"/>
<accession>A0A2S3US75</accession>
<dbReference type="SUPFAM" id="SSF51735">
    <property type="entry name" value="NAD(P)-binding Rossmann-fold domains"/>
    <property type="match status" value="1"/>
</dbReference>